<dbReference type="Proteomes" id="UP000652761">
    <property type="component" value="Unassembled WGS sequence"/>
</dbReference>
<keyword evidence="2" id="KW-1185">Reference proteome</keyword>
<sequence>MIRMAREAPIWNRHFDPVDNKLDSEIFGPAHKFLTGSVVAGCRCDRIRTPLCSNGNNFPLGIEIAYVTTIRNRHSETVDKMLVSKNSVSGPKFRRRAYRPVRPQFGIDTLNRSTQGQIQRFPVRHPNSSSGAWSLTADAIMYKHPFTQTGITFRSVIGIAYKTLIQNPHPEALVAPLLPQTIRHHFGVEKPSFHTLKLRF</sequence>
<protein>
    <submittedName>
        <fullName evidence="1">Uncharacterized protein</fullName>
    </submittedName>
</protein>
<comment type="caution">
    <text evidence="1">The sequence shown here is derived from an EMBL/GenBank/DDBJ whole genome shotgun (WGS) entry which is preliminary data.</text>
</comment>
<reference evidence="1" key="1">
    <citation type="submission" date="2017-07" db="EMBL/GenBank/DDBJ databases">
        <title>Taro Niue Genome Assembly and Annotation.</title>
        <authorList>
            <person name="Atibalentja N."/>
            <person name="Keating K."/>
            <person name="Fields C.J."/>
        </authorList>
    </citation>
    <scope>NUCLEOTIDE SEQUENCE</scope>
    <source>
        <strain evidence="1">Niue_2</strain>
        <tissue evidence="1">Leaf</tissue>
    </source>
</reference>
<gene>
    <name evidence="1" type="ORF">Taro_018475</name>
</gene>
<organism evidence="1 2">
    <name type="scientific">Colocasia esculenta</name>
    <name type="common">Wild taro</name>
    <name type="synonym">Arum esculentum</name>
    <dbReference type="NCBI Taxonomy" id="4460"/>
    <lineage>
        <taxon>Eukaryota</taxon>
        <taxon>Viridiplantae</taxon>
        <taxon>Streptophyta</taxon>
        <taxon>Embryophyta</taxon>
        <taxon>Tracheophyta</taxon>
        <taxon>Spermatophyta</taxon>
        <taxon>Magnoliopsida</taxon>
        <taxon>Liliopsida</taxon>
        <taxon>Araceae</taxon>
        <taxon>Aroideae</taxon>
        <taxon>Colocasieae</taxon>
        <taxon>Colocasia</taxon>
    </lineage>
</organism>
<proteinExistence type="predicted"/>
<accession>A0A843UWB0</accession>
<dbReference type="EMBL" id="NMUH01000860">
    <property type="protein sequence ID" value="MQL85940.1"/>
    <property type="molecule type" value="Genomic_DNA"/>
</dbReference>
<evidence type="ECO:0000313" key="2">
    <source>
        <dbReference type="Proteomes" id="UP000652761"/>
    </source>
</evidence>
<dbReference type="AlphaFoldDB" id="A0A843UWB0"/>
<evidence type="ECO:0000313" key="1">
    <source>
        <dbReference type="EMBL" id="MQL85940.1"/>
    </source>
</evidence>
<name>A0A843UWB0_COLES</name>